<dbReference type="OrthoDB" id="56770at2157"/>
<evidence type="ECO:0008006" key="4">
    <source>
        <dbReference type="Google" id="ProtNLM"/>
    </source>
</evidence>
<protein>
    <recommendedName>
        <fullName evidence="4">S-layer protein</fullName>
    </recommendedName>
</protein>
<dbReference type="STRING" id="227598.APY94_07570"/>
<keyword evidence="1" id="KW-1133">Transmembrane helix</keyword>
<reference evidence="2 3" key="1">
    <citation type="submission" date="2015-10" db="EMBL/GenBank/DDBJ databases">
        <title>Draft genome sequence of Thermococcus celericrescens strain DSM 17994.</title>
        <authorList>
            <person name="Hong S.-J."/>
            <person name="Park C.-E."/>
            <person name="Shin J.-H."/>
        </authorList>
    </citation>
    <scope>NUCLEOTIDE SEQUENCE [LARGE SCALE GENOMIC DNA]</scope>
    <source>
        <strain evidence="2 3">DSM 17994</strain>
    </source>
</reference>
<dbReference type="PANTHER" id="PTHR35902">
    <property type="entry name" value="S-LAYER DOMAIN-LIKE PROTEIN-RELATED"/>
    <property type="match status" value="1"/>
</dbReference>
<evidence type="ECO:0000256" key="1">
    <source>
        <dbReference type="SAM" id="Phobius"/>
    </source>
</evidence>
<evidence type="ECO:0000313" key="2">
    <source>
        <dbReference type="EMBL" id="KUH33118.1"/>
    </source>
</evidence>
<keyword evidence="1" id="KW-0472">Membrane</keyword>
<keyword evidence="3" id="KW-1185">Reference proteome</keyword>
<feature type="transmembrane region" description="Helical" evidence="1">
    <location>
        <begin position="768"/>
        <end position="785"/>
    </location>
</feature>
<accession>A0A100XXJ9</accession>
<name>A0A100XXJ9_9EURY</name>
<evidence type="ECO:0000313" key="3">
    <source>
        <dbReference type="Proteomes" id="UP000053462"/>
    </source>
</evidence>
<comment type="caution">
    <text evidence="2">The sequence shown here is derived from an EMBL/GenBank/DDBJ whole genome shotgun (WGS) entry which is preliminary data.</text>
</comment>
<dbReference type="PANTHER" id="PTHR35902:SF3">
    <property type="entry name" value="NPCBM-ASSOCIATED, NEW3 DOMAIN OF ALPHA-GALACTOSIDASE"/>
    <property type="match status" value="1"/>
</dbReference>
<proteinExistence type="predicted"/>
<dbReference type="RefSeq" id="WP_058939052.1">
    <property type="nucleotide sequence ID" value="NZ_LLYW01000025.1"/>
</dbReference>
<gene>
    <name evidence="2" type="ORF">APY94_07570</name>
</gene>
<dbReference type="EMBL" id="LLYW01000025">
    <property type="protein sequence ID" value="KUH33118.1"/>
    <property type="molecule type" value="Genomic_DNA"/>
</dbReference>
<organism evidence="2 3">
    <name type="scientific">Thermococcus celericrescens</name>
    <dbReference type="NCBI Taxonomy" id="227598"/>
    <lineage>
        <taxon>Archaea</taxon>
        <taxon>Methanobacteriati</taxon>
        <taxon>Methanobacteriota</taxon>
        <taxon>Thermococci</taxon>
        <taxon>Thermococcales</taxon>
        <taxon>Thermococcaceae</taxon>
        <taxon>Thermococcus</taxon>
    </lineage>
</organism>
<keyword evidence="1" id="KW-0812">Transmembrane</keyword>
<sequence length="790" mass="86292">MKKAAFMVILMLILPLGGKLALATYEALLFDGYMDKGESILVGPLVITLVDTTVNYTTGDEYALFIITKDGQLIGGKYVTIYVPDPEKMARLLANPEFLVALAETQGYDVEECAGYVNDTAEFNACLLANAYGFYQWLNHASPEEIAKAVMQTIDEHPELGITKEDVTKPITYPESMPIKEGDTVEFMVDNRTVTLSVPEVYPNVARVIVNGPPQWKGATAPGNIVSTVRITEYVYPGDTATVEVTLKNEGATKARYVNVFVSPEPIAFNNTPSLASGLSAVLSQGKFSQEVFYPKWSSVQYVEYIEPKGSTTLTFKIRVNPNADIGIYPVYVGIIYFTGVGENMRMVQSYNVVALRIYQKRSAFVEITRVETEPMEISPGDTFTVRFTLENPGAEPVKALSLKISSYKVPVQGEIKNVDLSALSQLPLQGSEQLSGSLQDALNQIMAQLAKQNIEAFLPIGEDNVKYVAELQPGDKTTLEFRIKANDRLENGIYPLRIELKYLTEPSEEEITDERLVGIDVTGRAQLILSKVSTSPGKIIPGTDNIEVDFQVDNVGTGTARTVIVKPMPEWPFSLSESSEQMLGLGSLGKGDSAQSSFKINVANNASSGTYEIPLLVTYTNDLGITKNVTLKVPVIIGAKPNIEVVGVRFDPEPLQGEAVNVYIKLKNTGGEKATSVLIEGVVKADQPFSLDKRTDYIGDLAPGAVGEGVIVLKIDKNAIPKDYSIGLRIRAVGDPNQGDDNVYVFERTVVMTVGENTKTESNLRNLAIAIGALVVVVVLYTYMRGRKK</sequence>
<dbReference type="Proteomes" id="UP000053462">
    <property type="component" value="Unassembled WGS sequence"/>
</dbReference>
<dbReference type="AlphaFoldDB" id="A0A100XXJ9"/>